<feature type="region of interest" description="Disordered" evidence="1">
    <location>
        <begin position="103"/>
        <end position="127"/>
    </location>
</feature>
<accession>A0ABQ8TQA0</accession>
<feature type="region of interest" description="Disordered" evidence="1">
    <location>
        <begin position="192"/>
        <end position="228"/>
    </location>
</feature>
<reference evidence="2 3" key="1">
    <citation type="journal article" date="2022" name="Allergy">
        <title>Genome assembly and annotation of Periplaneta americana reveal a comprehensive cockroach allergen profile.</title>
        <authorList>
            <person name="Wang L."/>
            <person name="Xiong Q."/>
            <person name="Saelim N."/>
            <person name="Wang L."/>
            <person name="Nong W."/>
            <person name="Wan A.T."/>
            <person name="Shi M."/>
            <person name="Liu X."/>
            <person name="Cao Q."/>
            <person name="Hui J.H.L."/>
            <person name="Sookrung N."/>
            <person name="Leung T.F."/>
            <person name="Tungtrongchitr A."/>
            <person name="Tsui S.K.W."/>
        </authorList>
    </citation>
    <scope>NUCLEOTIDE SEQUENCE [LARGE SCALE GENOMIC DNA]</scope>
    <source>
        <strain evidence="2">PWHHKU_190912</strain>
    </source>
</reference>
<feature type="region of interest" description="Disordered" evidence="1">
    <location>
        <begin position="29"/>
        <end position="55"/>
    </location>
</feature>
<feature type="compositionally biased region" description="Polar residues" evidence="1">
    <location>
        <begin position="32"/>
        <end position="52"/>
    </location>
</feature>
<evidence type="ECO:0000313" key="3">
    <source>
        <dbReference type="Proteomes" id="UP001148838"/>
    </source>
</evidence>
<organism evidence="2 3">
    <name type="scientific">Periplaneta americana</name>
    <name type="common">American cockroach</name>
    <name type="synonym">Blatta americana</name>
    <dbReference type="NCBI Taxonomy" id="6978"/>
    <lineage>
        <taxon>Eukaryota</taxon>
        <taxon>Metazoa</taxon>
        <taxon>Ecdysozoa</taxon>
        <taxon>Arthropoda</taxon>
        <taxon>Hexapoda</taxon>
        <taxon>Insecta</taxon>
        <taxon>Pterygota</taxon>
        <taxon>Neoptera</taxon>
        <taxon>Polyneoptera</taxon>
        <taxon>Dictyoptera</taxon>
        <taxon>Blattodea</taxon>
        <taxon>Blattoidea</taxon>
        <taxon>Blattidae</taxon>
        <taxon>Blattinae</taxon>
        <taxon>Periplaneta</taxon>
    </lineage>
</organism>
<comment type="caution">
    <text evidence="2">The sequence shown here is derived from an EMBL/GenBank/DDBJ whole genome shotgun (WGS) entry which is preliminary data.</text>
</comment>
<protein>
    <submittedName>
        <fullName evidence="2">Uncharacterized protein</fullName>
    </submittedName>
</protein>
<proteinExistence type="predicted"/>
<name>A0ABQ8TQA0_PERAM</name>
<evidence type="ECO:0000256" key="1">
    <source>
        <dbReference type="SAM" id="MobiDB-lite"/>
    </source>
</evidence>
<dbReference type="Proteomes" id="UP001148838">
    <property type="component" value="Unassembled WGS sequence"/>
</dbReference>
<dbReference type="EMBL" id="JAJSOF020000005">
    <property type="protein sequence ID" value="KAJ4447784.1"/>
    <property type="molecule type" value="Genomic_DNA"/>
</dbReference>
<feature type="compositionally biased region" description="Polar residues" evidence="1">
    <location>
        <begin position="108"/>
        <end position="119"/>
    </location>
</feature>
<keyword evidence="3" id="KW-1185">Reference proteome</keyword>
<gene>
    <name evidence="2" type="ORF">ANN_09792</name>
</gene>
<sequence>MRPPILLETFVFVEVHGFERDIGRYASRRSETNTNGTEFDSNQFTDSAQSAPQEAGLRYARDEVRRRWRFVGMSQRRPRAPGENHRVIWTTDLLNTGYNSEVHRGSNPVPQSFKSSALATRSPRRKSGFAHHLRINCRAADGTRIPTMPIEALKQGFRREVTHSNYNVGFANTNLWVGSHLEECKRSKCVLPDNSNAKENRPSENGLLQIRHCPPSVTETDDNTPSMKDLHQISDASSDVDDPKEFVSATYSTSLHSSEKGKEKNLQAFHGNLTEKRKRSSKPHKDKWKKMKNRKLRMEEEAYLSYKRSKDGKVTHDTERDARNLGPECSYKMCQNSKVRGCNLISNERRHIFQAFWKTMTWEQRTVHVSNLVNFTPTKRPGSTNSESRRKRTFVYNLKVNEKKIQVYKMMYSVHKAQAARAQGQSCVLRKWSHRMARRRTKKLCHVEANDIKRITADGRALLHPQPEEHAAVDSTTHYRLGFSEPTHATCEVRGPPHTNPDYTRDSEWFL</sequence>
<evidence type="ECO:0000313" key="2">
    <source>
        <dbReference type="EMBL" id="KAJ4447784.1"/>
    </source>
</evidence>